<organism evidence="3 5">
    <name type="scientific">Pseudomonas morbosilactucae</name>
    <dbReference type="NCBI Taxonomy" id="2938197"/>
    <lineage>
        <taxon>Bacteria</taxon>
        <taxon>Pseudomonadati</taxon>
        <taxon>Pseudomonadota</taxon>
        <taxon>Gammaproteobacteria</taxon>
        <taxon>Pseudomonadales</taxon>
        <taxon>Pseudomonadaceae</taxon>
        <taxon>Pseudomonas</taxon>
    </lineage>
</organism>
<evidence type="ECO:0000313" key="4">
    <source>
        <dbReference type="EMBL" id="MCK9818436.1"/>
    </source>
</evidence>
<name>A0A9X2C824_9PSED</name>
<sequence length="175" mass="19554">MQRPPLTALRRALWLLVLLSATASAGWQATLPNARVVGSGEFTWFGFKVYQARLWSSAAPLAADTPFALELTYQRKISRDDLVQTSLDEIQRLSGPAVSAAQLSDWRAQMQRSFVDVVPGRIITGVFLPGRGAQFFVDQTLQHEVKDPAFAQAFFAIWLDPRTRNPELRARLLGQ</sequence>
<protein>
    <submittedName>
        <fullName evidence="3">Chalcone isomerase family protein</fullName>
    </submittedName>
</protein>
<comment type="caution">
    <text evidence="3">The sequence shown here is derived from an EMBL/GenBank/DDBJ whole genome shotgun (WGS) entry which is preliminary data.</text>
</comment>
<gene>
    <name evidence="3" type="ORF">M1B34_19460</name>
    <name evidence="4" type="ORF">M1B35_31020</name>
</gene>
<dbReference type="EMBL" id="JALQCW010000052">
    <property type="protein sequence ID" value="MCK9799824.1"/>
    <property type="molecule type" value="Genomic_DNA"/>
</dbReference>
<keyword evidence="3" id="KW-0413">Isomerase</keyword>
<reference evidence="5 6" key="2">
    <citation type="journal article" date="2023" name="Plant Pathol.">
        <title>Dismantling and reorganizing Pseudomonas marginalis sensu#lato.</title>
        <authorList>
            <person name="Sawada H."/>
            <person name="Fujikawa T."/>
            <person name="Satou M."/>
        </authorList>
    </citation>
    <scope>NUCLEOTIDE SEQUENCE [LARGE SCALE GENOMIC DNA]</scope>
    <source>
        <strain evidence="3 5">MAFF 302030</strain>
        <strain evidence="4 6">MAFF 302046</strain>
    </source>
</reference>
<evidence type="ECO:0000313" key="6">
    <source>
        <dbReference type="Proteomes" id="UP001155163"/>
    </source>
</evidence>
<evidence type="ECO:0000313" key="3">
    <source>
        <dbReference type="EMBL" id="MCK9799824.1"/>
    </source>
</evidence>
<dbReference type="EMBL" id="JALQCX010000084">
    <property type="protein sequence ID" value="MCK9818436.1"/>
    <property type="molecule type" value="Genomic_DNA"/>
</dbReference>
<dbReference type="AlphaFoldDB" id="A0A9X2C824"/>
<reference evidence="5 6" key="1">
    <citation type="journal article" date="2022" name="Int. J. Syst. Evol. Microbiol.">
        <title>Pseudomonas aegrilactucae sp. nov. and Pseudomonas morbosilactucae sp. nov., pathogens causing bacterial rot of lettuce in Japan.</title>
        <authorList>
            <person name="Sawada H."/>
            <person name="Fujikawa T."/>
            <person name="Satou M."/>
        </authorList>
    </citation>
    <scope>NUCLEOTIDE SEQUENCE [LARGE SCALE GENOMIC DNA]</scope>
    <source>
        <strain evidence="3 5">MAFF 302030</strain>
        <strain evidence="4 6">MAFF 302046</strain>
    </source>
</reference>
<dbReference type="Proteomes" id="UP001155059">
    <property type="component" value="Unassembled WGS sequence"/>
</dbReference>
<proteinExistence type="predicted"/>
<dbReference type="GO" id="GO:0016853">
    <property type="term" value="F:isomerase activity"/>
    <property type="evidence" value="ECO:0007669"/>
    <property type="project" value="UniProtKB-KW"/>
</dbReference>
<dbReference type="RefSeq" id="WP_259740367.1">
    <property type="nucleotide sequence ID" value="NZ_JALQCW010000052.1"/>
</dbReference>
<evidence type="ECO:0000313" key="5">
    <source>
        <dbReference type="Proteomes" id="UP001155059"/>
    </source>
</evidence>
<feature type="domain" description="Chalcone isomerase" evidence="2">
    <location>
        <begin position="45"/>
        <end position="174"/>
    </location>
</feature>
<keyword evidence="6" id="KW-1185">Reference proteome</keyword>
<dbReference type="InterPro" id="IPR016087">
    <property type="entry name" value="Chalcone_isomerase"/>
</dbReference>
<dbReference type="Pfam" id="PF16036">
    <property type="entry name" value="Chalcone_3"/>
    <property type="match status" value="1"/>
</dbReference>
<feature type="chain" id="PRO_5040795275" evidence="1">
    <location>
        <begin position="26"/>
        <end position="175"/>
    </location>
</feature>
<evidence type="ECO:0000259" key="2">
    <source>
        <dbReference type="Pfam" id="PF16036"/>
    </source>
</evidence>
<dbReference type="Proteomes" id="UP001155163">
    <property type="component" value="Unassembled WGS sequence"/>
</dbReference>
<evidence type="ECO:0000256" key="1">
    <source>
        <dbReference type="SAM" id="SignalP"/>
    </source>
</evidence>
<accession>A0A9X2C824</accession>
<feature type="signal peptide" evidence="1">
    <location>
        <begin position="1"/>
        <end position="25"/>
    </location>
</feature>
<keyword evidence="1" id="KW-0732">Signal</keyword>